<dbReference type="InterPro" id="IPR036390">
    <property type="entry name" value="WH_DNA-bd_sf"/>
</dbReference>
<dbReference type="AlphaFoldDB" id="A0A378UB01"/>
<comment type="function">
    <text evidence="7">Required for the induction the katG gene for catalase. Involved in the response to hydrogen peroxide.</text>
</comment>
<evidence type="ECO:0000256" key="7">
    <source>
        <dbReference type="ARBA" id="ARBA00056658"/>
    </source>
</evidence>
<comment type="similarity">
    <text evidence="1">Belongs to the LysR transcriptional regulatory family.</text>
</comment>
<dbReference type="PANTHER" id="PTHR30293:SF0">
    <property type="entry name" value="NITROGEN ASSIMILATION REGULATORY PROTEIN NAC"/>
    <property type="match status" value="1"/>
</dbReference>
<evidence type="ECO:0000256" key="2">
    <source>
        <dbReference type="ARBA" id="ARBA00023015"/>
    </source>
</evidence>
<dbReference type="Gene3D" id="1.10.10.10">
    <property type="entry name" value="Winged helix-like DNA-binding domain superfamily/Winged helix DNA-binding domain"/>
    <property type="match status" value="1"/>
</dbReference>
<dbReference type="InterPro" id="IPR005119">
    <property type="entry name" value="LysR_subst-bd"/>
</dbReference>
<feature type="domain" description="HTH lysR-type" evidence="8">
    <location>
        <begin position="13"/>
        <end position="70"/>
    </location>
</feature>
<dbReference type="FunFam" id="1.10.10.10:FF:000001">
    <property type="entry name" value="LysR family transcriptional regulator"/>
    <property type="match status" value="1"/>
</dbReference>
<evidence type="ECO:0000256" key="3">
    <source>
        <dbReference type="ARBA" id="ARBA00023125"/>
    </source>
</evidence>
<dbReference type="GO" id="GO:0003700">
    <property type="term" value="F:DNA-binding transcription factor activity"/>
    <property type="evidence" value="ECO:0007669"/>
    <property type="project" value="InterPro"/>
</dbReference>
<dbReference type="EMBL" id="UGQY01000001">
    <property type="protein sequence ID" value="STZ74497.1"/>
    <property type="molecule type" value="Genomic_DNA"/>
</dbReference>
<organism evidence="9 10">
    <name type="scientific">Mycolicibacterium fortuitum</name>
    <name type="common">Mycobacterium fortuitum</name>
    <dbReference type="NCBI Taxonomy" id="1766"/>
    <lineage>
        <taxon>Bacteria</taxon>
        <taxon>Bacillati</taxon>
        <taxon>Actinomycetota</taxon>
        <taxon>Actinomycetes</taxon>
        <taxon>Mycobacteriales</taxon>
        <taxon>Mycobacteriaceae</taxon>
        <taxon>Mycolicibacterium</taxon>
    </lineage>
</organism>
<keyword evidence="2" id="KW-0805">Transcription regulation</keyword>
<dbReference type="Pfam" id="PF00126">
    <property type="entry name" value="HTH_1"/>
    <property type="match status" value="1"/>
</dbReference>
<evidence type="ECO:0000259" key="8">
    <source>
        <dbReference type="PROSITE" id="PS50931"/>
    </source>
</evidence>
<dbReference type="GO" id="GO:0003677">
    <property type="term" value="F:DNA binding"/>
    <property type="evidence" value="ECO:0007669"/>
    <property type="project" value="UniProtKB-KW"/>
</dbReference>
<evidence type="ECO:0000256" key="6">
    <source>
        <dbReference type="ARBA" id="ARBA00040885"/>
    </source>
</evidence>
<reference evidence="9 10" key="1">
    <citation type="submission" date="2018-06" db="EMBL/GenBank/DDBJ databases">
        <authorList>
            <consortium name="Pathogen Informatics"/>
            <person name="Doyle S."/>
        </authorList>
    </citation>
    <scope>NUCLEOTIDE SEQUENCE [LARGE SCALE GENOMIC DNA]</scope>
    <source>
        <strain evidence="9 10">NCTC1542</strain>
    </source>
</reference>
<proteinExistence type="inferred from homology"/>
<evidence type="ECO:0000313" key="9">
    <source>
        <dbReference type="EMBL" id="STZ74497.1"/>
    </source>
</evidence>
<keyword evidence="4" id="KW-0010">Activator</keyword>
<dbReference type="InterPro" id="IPR000847">
    <property type="entry name" value="LysR_HTH_N"/>
</dbReference>
<evidence type="ECO:0000256" key="5">
    <source>
        <dbReference type="ARBA" id="ARBA00023163"/>
    </source>
</evidence>
<evidence type="ECO:0000256" key="1">
    <source>
        <dbReference type="ARBA" id="ARBA00009437"/>
    </source>
</evidence>
<dbReference type="PANTHER" id="PTHR30293">
    <property type="entry name" value="TRANSCRIPTIONAL REGULATORY PROTEIN NAC-RELATED"/>
    <property type="match status" value="1"/>
</dbReference>
<keyword evidence="5" id="KW-0804">Transcription</keyword>
<dbReference type="SUPFAM" id="SSF46785">
    <property type="entry name" value="Winged helix' DNA-binding domain"/>
    <property type="match status" value="1"/>
</dbReference>
<protein>
    <recommendedName>
        <fullName evidence="6">Probable hydrogen peroxide-inducible genes activator</fullName>
    </recommendedName>
</protein>
<evidence type="ECO:0000313" key="10">
    <source>
        <dbReference type="Proteomes" id="UP000255389"/>
    </source>
</evidence>
<dbReference type="Proteomes" id="UP000255389">
    <property type="component" value="Unassembled WGS sequence"/>
</dbReference>
<dbReference type="Gene3D" id="3.40.190.10">
    <property type="entry name" value="Periplasmic binding protein-like II"/>
    <property type="match status" value="2"/>
</dbReference>
<dbReference type="InterPro" id="IPR036388">
    <property type="entry name" value="WH-like_DNA-bd_sf"/>
</dbReference>
<name>A0A378UB01_MYCFO</name>
<dbReference type="Pfam" id="PF03466">
    <property type="entry name" value="LysR_substrate"/>
    <property type="match status" value="1"/>
</dbReference>
<dbReference type="SUPFAM" id="SSF53850">
    <property type="entry name" value="Periplasmic binding protein-like II"/>
    <property type="match status" value="1"/>
</dbReference>
<evidence type="ECO:0000256" key="4">
    <source>
        <dbReference type="ARBA" id="ARBA00023159"/>
    </source>
</evidence>
<dbReference type="PRINTS" id="PR00039">
    <property type="entry name" value="HTHLYSR"/>
</dbReference>
<gene>
    <name evidence="9" type="primary">gltC_4</name>
    <name evidence="9" type="ORF">NCTC1542_02049</name>
</gene>
<sequence>MLIFDGWYISMGMDTHRLKYFLRIAEERSITRAAGLLGIAQPALSRQLQLLEEDLGVALFTRTRRGVELTEAGERLRASTAGPLRQLELAVQYAGTPLARLDRTLRLGLPESTVDVLTAPLLGSLAAVFPEATFSVTVGSTDHLVEGMLKGAVDIALVNPVPDERVFYRELLSEELFLVGGPESDLDATCAVRFGEVVGLPLVVPRSSSGVGTALQNAALRAKVQFSHRITTDSLPVMKNVIESGLTYGVLPLSACRREIDDGHLRFAPVEEATLTQRLGVAATAQLDLPRELSVKIGDTVREEVAALVRSGTWAADLMATRPWNPMHG</sequence>
<keyword evidence="3" id="KW-0238">DNA-binding</keyword>
<accession>A0A378UB01</accession>
<dbReference type="PROSITE" id="PS50931">
    <property type="entry name" value="HTH_LYSR"/>
    <property type="match status" value="1"/>
</dbReference>
<dbReference type="GO" id="GO:2000142">
    <property type="term" value="P:regulation of DNA-templated transcription initiation"/>
    <property type="evidence" value="ECO:0007669"/>
    <property type="project" value="TreeGrafter"/>
</dbReference>